<dbReference type="OrthoDB" id="9626941at2759"/>
<evidence type="ECO:0000256" key="4">
    <source>
        <dbReference type="ARBA" id="ARBA00023242"/>
    </source>
</evidence>
<dbReference type="InterPro" id="IPR001163">
    <property type="entry name" value="Sm_dom_euk/arc"/>
</dbReference>
<dbReference type="SUPFAM" id="SSF50182">
    <property type="entry name" value="Sm-like ribonucleoproteins"/>
    <property type="match status" value="1"/>
</dbReference>
<comment type="function">
    <text evidence="7">Plays a role in pre-mRNA splicing as a core component of the spliceosomal U1, U2, U4 and U5 small nuclear ribonucleoproteins (snRNPs), the building blocks of the spliceosome.</text>
</comment>
<keyword evidence="3" id="KW-0677">Repeat</keyword>
<dbReference type="GO" id="GO:0010468">
    <property type="term" value="P:regulation of gene expression"/>
    <property type="evidence" value="ECO:0007669"/>
    <property type="project" value="UniProtKB-ARBA"/>
</dbReference>
<comment type="subcellular location">
    <subcellularLocation>
        <location evidence="1 7">Nucleus</location>
    </subcellularLocation>
</comment>
<dbReference type="GO" id="GO:0005686">
    <property type="term" value="C:U2 snRNP"/>
    <property type="evidence" value="ECO:0007669"/>
    <property type="project" value="EnsemblFungi"/>
</dbReference>
<dbReference type="InterPro" id="IPR027141">
    <property type="entry name" value="LSm4/Sm_D1/D3"/>
</dbReference>
<evidence type="ECO:0000256" key="2">
    <source>
        <dbReference type="ARBA" id="ARBA00008146"/>
    </source>
</evidence>
<dbReference type="InterPro" id="IPR047575">
    <property type="entry name" value="Sm"/>
</dbReference>
<dbReference type="AlphaFoldDB" id="A0A1V8T9X5"/>
<dbReference type="InterPro" id="IPR034102">
    <property type="entry name" value="Sm_D1"/>
</dbReference>
<comment type="similarity">
    <text evidence="2 7">Belongs to the snRNP core protein family.</text>
</comment>
<dbReference type="GO" id="GO:0071014">
    <property type="term" value="C:post-mRNA release spliceosomal complex"/>
    <property type="evidence" value="ECO:0007669"/>
    <property type="project" value="EnsemblFungi"/>
</dbReference>
<evidence type="ECO:0000256" key="6">
    <source>
        <dbReference type="ARBA" id="ARBA00054531"/>
    </source>
</evidence>
<evidence type="ECO:0000313" key="11">
    <source>
        <dbReference type="Proteomes" id="UP000192596"/>
    </source>
</evidence>
<dbReference type="Proteomes" id="UP000192596">
    <property type="component" value="Unassembled WGS sequence"/>
</dbReference>
<dbReference type="GO" id="GO:0031981">
    <property type="term" value="C:nuclear lumen"/>
    <property type="evidence" value="ECO:0007669"/>
    <property type="project" value="UniProtKB-ARBA"/>
</dbReference>
<keyword evidence="4 7" id="KW-0539">Nucleus</keyword>
<feature type="compositionally biased region" description="Gly residues" evidence="8">
    <location>
        <begin position="108"/>
        <end position="137"/>
    </location>
</feature>
<accession>A0A1V8T9X5</accession>
<dbReference type="GO" id="GO:0005682">
    <property type="term" value="C:U5 snRNP"/>
    <property type="evidence" value="ECO:0007669"/>
    <property type="project" value="EnsemblFungi"/>
</dbReference>
<organism evidence="10 11">
    <name type="scientific">Cryoendolithus antarcticus</name>
    <dbReference type="NCBI Taxonomy" id="1507870"/>
    <lineage>
        <taxon>Eukaryota</taxon>
        <taxon>Fungi</taxon>
        <taxon>Dikarya</taxon>
        <taxon>Ascomycota</taxon>
        <taxon>Pezizomycotina</taxon>
        <taxon>Dothideomycetes</taxon>
        <taxon>Dothideomycetidae</taxon>
        <taxon>Cladosporiales</taxon>
        <taxon>Cladosporiaceae</taxon>
        <taxon>Cryoendolithus</taxon>
    </lineage>
</organism>
<dbReference type="STRING" id="1507870.A0A1V8T9X5"/>
<dbReference type="GO" id="GO:0000387">
    <property type="term" value="P:spliceosomal snRNP assembly"/>
    <property type="evidence" value="ECO:0007669"/>
    <property type="project" value="UniProtKB-UniRule"/>
</dbReference>
<evidence type="ECO:0000256" key="7">
    <source>
        <dbReference type="RuleBase" id="RU365054"/>
    </source>
</evidence>
<name>A0A1V8T9X5_9PEZI</name>
<comment type="caution">
    <text evidence="10">The sequence shown here is derived from an EMBL/GenBank/DDBJ whole genome shotgun (WGS) entry which is preliminary data.</text>
</comment>
<keyword evidence="5 7" id="KW-0687">Ribonucleoprotein</keyword>
<evidence type="ECO:0000256" key="5">
    <source>
        <dbReference type="ARBA" id="ARBA00023274"/>
    </source>
</evidence>
<dbReference type="FunCoup" id="A0A1V8T9X5">
    <property type="interactions" value="1915"/>
</dbReference>
<gene>
    <name evidence="10" type="ORF">B0A48_06831</name>
</gene>
<dbReference type="Gene3D" id="2.30.30.100">
    <property type="match status" value="1"/>
</dbReference>
<dbReference type="PROSITE" id="PS52002">
    <property type="entry name" value="SM"/>
    <property type="match status" value="1"/>
</dbReference>
<feature type="domain" description="Sm" evidence="9">
    <location>
        <begin position="2"/>
        <end position="74"/>
    </location>
</feature>
<sequence length="137" mass="14249">MKLVRFLMKCSNETVTVELKTGTIIHGTIASVSPQMNTNLRTAKMTPKGGAPISLDQISIRGSEIRHIILPDSLPLDTLLIDDAPKPKNKARKEQDRGARAGGDRGGRGGGRGGPRGRGMGGGRGGGARGRGGGRGL</sequence>
<keyword evidence="11" id="KW-1185">Reference proteome</keyword>
<keyword evidence="7" id="KW-0507">mRNA processing</keyword>
<dbReference type="SMART" id="SM00651">
    <property type="entry name" value="Sm"/>
    <property type="match status" value="1"/>
</dbReference>
<dbReference type="PANTHER" id="PTHR23338">
    <property type="entry name" value="SMALL NUCLEAR RIBONUCLEOPROTEIN SM"/>
    <property type="match status" value="1"/>
</dbReference>
<evidence type="ECO:0000256" key="1">
    <source>
        <dbReference type="ARBA" id="ARBA00004123"/>
    </source>
</evidence>
<dbReference type="FunFam" id="2.30.30.100:FF:000008">
    <property type="entry name" value="Small nuclear ribonucleoprotein Sm D1"/>
    <property type="match status" value="1"/>
</dbReference>
<feature type="compositionally biased region" description="Basic and acidic residues" evidence="8">
    <location>
        <begin position="92"/>
        <end position="107"/>
    </location>
</feature>
<evidence type="ECO:0000256" key="3">
    <source>
        <dbReference type="ARBA" id="ARBA00022737"/>
    </source>
</evidence>
<dbReference type="GO" id="GO:0003723">
    <property type="term" value="F:RNA binding"/>
    <property type="evidence" value="ECO:0007669"/>
    <property type="project" value="InterPro"/>
</dbReference>
<evidence type="ECO:0000313" key="10">
    <source>
        <dbReference type="EMBL" id="OQO08038.1"/>
    </source>
</evidence>
<reference evidence="11" key="1">
    <citation type="submission" date="2017-03" db="EMBL/GenBank/DDBJ databases">
        <title>Genomes of endolithic fungi from Antarctica.</title>
        <authorList>
            <person name="Coleine C."/>
            <person name="Masonjones S."/>
            <person name="Stajich J.E."/>
        </authorList>
    </citation>
    <scope>NUCLEOTIDE SEQUENCE [LARGE SCALE GENOMIC DNA]</scope>
    <source>
        <strain evidence="11">CCFEE 5527</strain>
    </source>
</reference>
<keyword evidence="7" id="KW-0508">mRNA splicing</keyword>
<dbReference type="EMBL" id="NAJO01000013">
    <property type="protein sequence ID" value="OQO08038.1"/>
    <property type="molecule type" value="Genomic_DNA"/>
</dbReference>
<proteinExistence type="inferred from homology"/>
<evidence type="ECO:0000256" key="8">
    <source>
        <dbReference type="SAM" id="MobiDB-lite"/>
    </source>
</evidence>
<evidence type="ECO:0000259" key="9">
    <source>
        <dbReference type="PROSITE" id="PS52002"/>
    </source>
</evidence>
<dbReference type="InterPro" id="IPR010920">
    <property type="entry name" value="LSM_dom_sf"/>
</dbReference>
<protein>
    <recommendedName>
        <fullName evidence="7">Small nuclear ribonucleoprotein Sm D1</fullName>
    </recommendedName>
    <alternativeName>
        <fullName evidence="7">snRNP core protein D1</fullName>
    </alternativeName>
</protein>
<dbReference type="Pfam" id="PF01423">
    <property type="entry name" value="LSM"/>
    <property type="match status" value="1"/>
</dbReference>
<dbReference type="CDD" id="cd01724">
    <property type="entry name" value="Sm_D1"/>
    <property type="match status" value="1"/>
</dbReference>
<dbReference type="InParanoid" id="A0A1V8T9X5"/>
<dbReference type="GO" id="GO:0005685">
    <property type="term" value="C:U1 snRNP"/>
    <property type="evidence" value="ECO:0007669"/>
    <property type="project" value="EnsemblFungi"/>
</dbReference>
<feature type="region of interest" description="Disordered" evidence="8">
    <location>
        <begin position="78"/>
        <end position="137"/>
    </location>
</feature>
<comment type="function">
    <text evidence="6">Involved in splicing regulation. Facilitates post-transcriptional gene silencing (PTGS) by limiting the degradation of transgene aberrant RNAs by the RNA quality control (RQC) machinery, thus favoring their entry into cytoplasmic siRNA bodies where they can trigger PTGS. Does not participate in the production of small RNAs.</text>
</comment>